<dbReference type="GeneID" id="40308420"/>
<proteinExistence type="predicted"/>
<accession>A0A2A9ML03</accession>
<dbReference type="RefSeq" id="XP_029220990.1">
    <property type="nucleotide sequence ID" value="XM_029362025.1"/>
</dbReference>
<name>A0A2A9ML03_BESBE</name>
<evidence type="ECO:0000313" key="2">
    <source>
        <dbReference type="EMBL" id="PFH36981.1"/>
    </source>
</evidence>
<organism evidence="2 3">
    <name type="scientific">Besnoitia besnoiti</name>
    <name type="common">Apicomplexan protozoan</name>
    <dbReference type="NCBI Taxonomy" id="94643"/>
    <lineage>
        <taxon>Eukaryota</taxon>
        <taxon>Sar</taxon>
        <taxon>Alveolata</taxon>
        <taxon>Apicomplexa</taxon>
        <taxon>Conoidasida</taxon>
        <taxon>Coccidia</taxon>
        <taxon>Eucoccidiorida</taxon>
        <taxon>Eimeriorina</taxon>
        <taxon>Sarcocystidae</taxon>
        <taxon>Besnoitia</taxon>
    </lineage>
</organism>
<dbReference type="AlphaFoldDB" id="A0A2A9ML03"/>
<feature type="compositionally biased region" description="Low complexity" evidence="1">
    <location>
        <begin position="61"/>
        <end position="85"/>
    </location>
</feature>
<dbReference type="Proteomes" id="UP000224006">
    <property type="component" value="Chromosome II"/>
</dbReference>
<dbReference type="EMBL" id="NWUJ01000002">
    <property type="protein sequence ID" value="PFH36981.1"/>
    <property type="molecule type" value="Genomic_DNA"/>
</dbReference>
<evidence type="ECO:0000256" key="1">
    <source>
        <dbReference type="SAM" id="MobiDB-lite"/>
    </source>
</evidence>
<feature type="compositionally biased region" description="Low complexity" evidence="1">
    <location>
        <begin position="227"/>
        <end position="241"/>
    </location>
</feature>
<feature type="compositionally biased region" description="Low complexity" evidence="1">
    <location>
        <begin position="208"/>
        <end position="219"/>
    </location>
</feature>
<dbReference type="KEGG" id="bbes:BESB_034390"/>
<reference evidence="2 3" key="1">
    <citation type="submission" date="2017-09" db="EMBL/GenBank/DDBJ databases">
        <title>Genome sequencing of Besnoitia besnoiti strain Bb-Ger1.</title>
        <authorList>
            <person name="Schares G."/>
            <person name="Venepally P."/>
            <person name="Lorenzi H.A."/>
        </authorList>
    </citation>
    <scope>NUCLEOTIDE SEQUENCE [LARGE SCALE GENOMIC DNA]</scope>
    <source>
        <strain evidence="2 3">Bb-Ger1</strain>
    </source>
</reference>
<comment type="caution">
    <text evidence="2">The sequence shown here is derived from an EMBL/GenBank/DDBJ whole genome shotgun (WGS) entry which is preliminary data.</text>
</comment>
<dbReference type="OrthoDB" id="348187at2759"/>
<keyword evidence="3" id="KW-1185">Reference proteome</keyword>
<sequence length="366" mass="36954">MPLLLTPQEPRVACSKPAPGEDIAGAQGGDADGVPMLSPSASPPEVEGGGSSTAVAAHAVSRGSSPSSSSPHLSSDSSSPAAASVSTPAACAELLDCGSSSSFVTNLLSASARPASSSAPAASSHSASAPIVSLGFGDEAKTHAAAARATERRQPCIDVERLSGLDALLERCRGFLPQLNKSRSPLAPPGQREDCAPCAAPPCPSAPLPLSGAAATPAGGRREARAADASSSVDASSASPPTEEPAANQNAEILTVEEEEGSKPHVELELHLGVFDVKGELPSEASLREQNIPVVDSGANLHAQEEAAASSAADPVRFLLEQRALEQRLKSLGMWDGEEAEDGGRVDAKGPLIEVLSSGDESSDED</sequence>
<gene>
    <name evidence="2" type="ORF">BESB_034390</name>
</gene>
<feature type="region of interest" description="Disordered" evidence="1">
    <location>
        <begin position="1"/>
        <end position="85"/>
    </location>
</feature>
<dbReference type="VEuPathDB" id="ToxoDB:BESB_034390"/>
<evidence type="ECO:0000313" key="3">
    <source>
        <dbReference type="Proteomes" id="UP000224006"/>
    </source>
</evidence>
<feature type="region of interest" description="Disordered" evidence="1">
    <location>
        <begin position="179"/>
        <end position="265"/>
    </location>
</feature>
<feature type="region of interest" description="Disordered" evidence="1">
    <location>
        <begin position="338"/>
        <end position="366"/>
    </location>
</feature>
<protein>
    <submittedName>
        <fullName evidence="2">Uncharacterized protein</fullName>
    </submittedName>
</protein>